<dbReference type="Pfam" id="PF06722">
    <property type="entry name" value="EryCIII-like_C"/>
    <property type="match status" value="1"/>
</dbReference>
<evidence type="ECO:0000313" key="3">
    <source>
        <dbReference type="EMBL" id="WIM88717.1"/>
    </source>
</evidence>
<evidence type="ECO:0000259" key="1">
    <source>
        <dbReference type="Pfam" id="PF03033"/>
    </source>
</evidence>
<proteinExistence type="predicted"/>
<accession>A0ABY8W2Q4</accession>
<feature type="domain" description="Glycosyltransferase family 28 N-terminal" evidence="1">
    <location>
        <begin position="5"/>
        <end position="72"/>
    </location>
</feature>
<organism evidence="3 4">
    <name type="scientific">Candidatus Mycobacterium wuenschmannii</name>
    <dbReference type="NCBI Taxonomy" id="3027808"/>
    <lineage>
        <taxon>Bacteria</taxon>
        <taxon>Bacillati</taxon>
        <taxon>Actinomycetota</taxon>
        <taxon>Actinomycetes</taxon>
        <taxon>Mycobacteriales</taxon>
        <taxon>Mycobacteriaceae</taxon>
        <taxon>Mycobacterium</taxon>
    </lineage>
</organism>
<dbReference type="SUPFAM" id="SSF53756">
    <property type="entry name" value="UDP-Glycosyltransferase/glycogen phosphorylase"/>
    <property type="match status" value="1"/>
</dbReference>
<feature type="domain" description="Erythromycin biosynthesis protein CIII-like C-terminal" evidence="2">
    <location>
        <begin position="295"/>
        <end position="387"/>
    </location>
</feature>
<gene>
    <name evidence="3" type="ORF">PT015_04280</name>
</gene>
<dbReference type="Gene3D" id="3.40.50.2000">
    <property type="entry name" value="Glycogen Phosphorylase B"/>
    <property type="match status" value="2"/>
</dbReference>
<dbReference type="EMBL" id="CP126981">
    <property type="protein sequence ID" value="WIM88717.1"/>
    <property type="molecule type" value="Genomic_DNA"/>
</dbReference>
<evidence type="ECO:0000313" key="4">
    <source>
        <dbReference type="Proteomes" id="UP001236585"/>
    </source>
</evidence>
<dbReference type="RefSeq" id="WP_285189046.1">
    <property type="nucleotide sequence ID" value="NZ_CP126981.1"/>
</dbReference>
<evidence type="ECO:0000259" key="2">
    <source>
        <dbReference type="Pfam" id="PF06722"/>
    </source>
</evidence>
<dbReference type="InterPro" id="IPR002213">
    <property type="entry name" value="UDP_glucos_trans"/>
</dbReference>
<dbReference type="CDD" id="cd03784">
    <property type="entry name" value="GT1_Gtf-like"/>
    <property type="match status" value="1"/>
</dbReference>
<reference evidence="3 4" key="1">
    <citation type="journal article" date="2023" name="Microbiol. Resour. Announc.">
        <title>Complete Genome Sequence of Mycobacterium wuenschmanii, a novel Nontuberculous Mycobacterium Isolated from a captive population of Amazon Milk Frogs.</title>
        <authorList>
            <person name="Hicks J."/>
            <person name="Zeineldin M."/>
            <person name="Ward H."/>
            <person name="Wuenschmann A."/>
            <person name="Camp P."/>
            <person name="Farrell D."/>
            <person name="Lehman K."/>
            <person name="Thacker T."/>
            <person name="Cuthbert E."/>
        </authorList>
    </citation>
    <scope>NUCLEOTIDE SEQUENCE [LARGE SCALE GENOMIC DNA]</scope>
    <source>
        <strain evidence="3 4">Wuenschmanii</strain>
    </source>
</reference>
<dbReference type="PANTHER" id="PTHR48050">
    <property type="entry name" value="STEROL 3-BETA-GLUCOSYLTRANSFERASE"/>
    <property type="match status" value="1"/>
</dbReference>
<keyword evidence="4" id="KW-1185">Reference proteome</keyword>
<name>A0ABY8W2Q4_9MYCO</name>
<dbReference type="Pfam" id="PF03033">
    <property type="entry name" value="Glyco_transf_28"/>
    <property type="match status" value="1"/>
</dbReference>
<dbReference type="Proteomes" id="UP001236585">
    <property type="component" value="Chromosome"/>
</dbReference>
<dbReference type="InterPro" id="IPR004276">
    <property type="entry name" value="GlycoTrans_28_N"/>
</dbReference>
<sequence>MKFALGIHGSRGDVEPFAAIGLELQRRGHEVRMAVPPNMIGFTESAGLTAVAYGPSSQAVNEEEFIRNFWDIRTPVKIVRAGKHYLGEVWAEMGTTLTTLAAGTDLLLTGMVQQGLAVNAAEYHGIPLAELHCFPVRVNSHILPAIPSPLIRSGISALWWAHWRMTKPTEDDQRRQLGLPKAIGPSTRRIVERGSLEIQAYDDLFFPGLSDEWSRGAGRRPFVGALTMNVPTAADDAVADWCAAGTPPIYFGFGSMPVRSFDATVRMIGDACAELGERALICSGAHYFDERLRTDRVMIVDAMNHRSIFPKCRAVVHHGGAGTTAAGLRAGIPTLILWVTADQPIWAAQIRRLKVGSARRFSATTSRSLAADLRDILTPQHVANSRTIAGRLTPPDISVRTTADLLEDAAKLRRVA</sequence>
<protein>
    <submittedName>
        <fullName evidence="3">Glycosyltransferase</fullName>
    </submittedName>
</protein>
<dbReference type="PANTHER" id="PTHR48050:SF13">
    <property type="entry name" value="STEROL 3-BETA-GLUCOSYLTRANSFERASE UGT80A2"/>
    <property type="match status" value="1"/>
</dbReference>
<dbReference type="InterPro" id="IPR010610">
    <property type="entry name" value="EryCIII-like_C"/>
</dbReference>
<dbReference type="InterPro" id="IPR050426">
    <property type="entry name" value="Glycosyltransferase_28"/>
</dbReference>